<dbReference type="Proteomes" id="UP000247673">
    <property type="component" value="Unassembled WGS sequence"/>
</dbReference>
<organism evidence="1 2">
    <name type="scientific">Gilliamella apis</name>
    <dbReference type="NCBI Taxonomy" id="1970738"/>
    <lineage>
        <taxon>Bacteria</taxon>
        <taxon>Pseudomonadati</taxon>
        <taxon>Pseudomonadota</taxon>
        <taxon>Gammaproteobacteria</taxon>
        <taxon>Orbales</taxon>
        <taxon>Orbaceae</taxon>
        <taxon>Gilliamella</taxon>
    </lineage>
</organism>
<gene>
    <name evidence="1" type="ORF">DKK78_10395</name>
</gene>
<dbReference type="InterPro" id="IPR020034">
    <property type="entry name" value="CHP03577_EF0830/AHA3911"/>
</dbReference>
<dbReference type="NCBIfam" id="TIGR03577">
    <property type="entry name" value="EF_0830"/>
    <property type="match status" value="1"/>
</dbReference>
<protein>
    <submittedName>
        <fullName evidence="1">Uncharacterized protein</fullName>
    </submittedName>
</protein>
<dbReference type="RefSeq" id="WP_034884881.1">
    <property type="nucleotide sequence ID" value="NZ_CAMLFL010000004.1"/>
</dbReference>
<keyword evidence="2" id="KW-1185">Reference proteome</keyword>
<dbReference type="Pfam" id="PF14272">
    <property type="entry name" value="Gly_rich_SFCGS"/>
    <property type="match status" value="1"/>
</dbReference>
<evidence type="ECO:0000313" key="2">
    <source>
        <dbReference type="Proteomes" id="UP000247673"/>
    </source>
</evidence>
<sequence>MAEVIIVIGDRMGKGQKIAEGINSIEGCRAIVIPGMAADMKLGDVMNNENADLGLSFCGSGGAGAITAQNKYGYSQRHGMRSIEEGETAINDGCKVLGFGFMDTVELGQRIAQAFLKKYPRS</sequence>
<dbReference type="AlphaFoldDB" id="A0A242P8P8"/>
<proteinExistence type="predicted"/>
<evidence type="ECO:0000313" key="1">
    <source>
        <dbReference type="EMBL" id="PXY90035.1"/>
    </source>
</evidence>
<name>A0A242P8P8_9GAMM</name>
<dbReference type="EMBL" id="QGLO01000008">
    <property type="protein sequence ID" value="PXY90035.1"/>
    <property type="molecule type" value="Genomic_DNA"/>
</dbReference>
<reference evidence="1 2" key="1">
    <citation type="submission" date="2018-05" db="EMBL/GenBank/DDBJ databases">
        <title>Reference genomes for bee gut microbiota database.</title>
        <authorList>
            <person name="Ellegaard K.M."/>
        </authorList>
    </citation>
    <scope>NUCLEOTIDE SEQUENCE [LARGE SCALE GENOMIC DNA]</scope>
    <source>
        <strain evidence="1 2">ESL0172</strain>
    </source>
</reference>
<comment type="caution">
    <text evidence="1">The sequence shown here is derived from an EMBL/GenBank/DDBJ whole genome shotgun (WGS) entry which is preliminary data.</text>
</comment>
<dbReference type="OrthoDB" id="2157541at2"/>
<accession>A0A242P8P8</accession>